<accession>A0A163D499</accession>
<dbReference type="EMBL" id="JYNV01000205">
    <property type="protein sequence ID" value="KZM22899.1"/>
    <property type="molecule type" value="Genomic_DNA"/>
</dbReference>
<keyword evidence="2" id="KW-1185">Reference proteome</keyword>
<dbReference type="OrthoDB" id="10368516at2759"/>
<evidence type="ECO:0000313" key="2">
    <source>
        <dbReference type="Proteomes" id="UP000076837"/>
    </source>
</evidence>
<name>A0A163D499_DIDRA</name>
<sequence length="122" mass="13294">MHFLNAILLVLPLALASPTSPGCGTIQDKTSLGETLIGDNQCHGIGADAKSWSVDDECVCVAFNTNECSDTKPETWEYLTGGHTDVDLSGRGVKWYKCFTSESLAYEWVAKFEAANLSSKKW</sequence>
<evidence type="ECO:0000313" key="1">
    <source>
        <dbReference type="EMBL" id="KZM22899.1"/>
    </source>
</evidence>
<proteinExistence type="predicted"/>
<reference evidence="1 2" key="1">
    <citation type="journal article" date="2016" name="Sci. Rep.">
        <title>Draft genome sequencing and secretome analysis of fungal phytopathogen Ascochyta rabiei provides insight into the necrotrophic effector repertoire.</title>
        <authorList>
            <person name="Verma S."/>
            <person name="Gazara R.K."/>
            <person name="Nizam S."/>
            <person name="Parween S."/>
            <person name="Chattopadhyay D."/>
            <person name="Verma P.K."/>
        </authorList>
    </citation>
    <scope>NUCLEOTIDE SEQUENCE [LARGE SCALE GENOMIC DNA]</scope>
    <source>
        <strain evidence="1 2">ArDII</strain>
    </source>
</reference>
<comment type="caution">
    <text evidence="1">The sequence shown here is derived from an EMBL/GenBank/DDBJ whole genome shotgun (WGS) entry which is preliminary data.</text>
</comment>
<organism evidence="1 2">
    <name type="scientific">Didymella rabiei</name>
    <name type="common">Chickpea ascochyta blight fungus</name>
    <name type="synonym">Mycosphaerella rabiei</name>
    <dbReference type="NCBI Taxonomy" id="5454"/>
    <lineage>
        <taxon>Eukaryota</taxon>
        <taxon>Fungi</taxon>
        <taxon>Dikarya</taxon>
        <taxon>Ascomycota</taxon>
        <taxon>Pezizomycotina</taxon>
        <taxon>Dothideomycetes</taxon>
        <taxon>Pleosporomycetidae</taxon>
        <taxon>Pleosporales</taxon>
        <taxon>Pleosporineae</taxon>
        <taxon>Didymellaceae</taxon>
        <taxon>Ascochyta</taxon>
    </lineage>
</organism>
<dbReference type="AlphaFoldDB" id="A0A163D499"/>
<dbReference type="Proteomes" id="UP000076837">
    <property type="component" value="Unassembled WGS sequence"/>
</dbReference>
<protein>
    <submittedName>
        <fullName evidence="1">Uncharacterized protein</fullName>
    </submittedName>
</protein>
<gene>
    <name evidence="1" type="ORF">ST47_g5968</name>
</gene>